<reference evidence="8 9" key="1">
    <citation type="submission" date="2017-11" db="EMBL/GenBank/DDBJ databases">
        <title>Bacillus camelliae sp. nov., isolated from pu'er tea.</title>
        <authorList>
            <person name="Niu L."/>
        </authorList>
    </citation>
    <scope>NUCLEOTIDE SEQUENCE [LARGE SCALE GENOMIC DNA]</scope>
    <source>
        <strain evidence="8 9">7578-1</strain>
    </source>
</reference>
<dbReference type="CDD" id="cd01189">
    <property type="entry name" value="INT_ICEBs1_C_like"/>
    <property type="match status" value="1"/>
</dbReference>
<evidence type="ECO:0000256" key="5">
    <source>
        <dbReference type="PROSITE-ProRule" id="PRU01248"/>
    </source>
</evidence>
<dbReference type="Pfam" id="PF14657">
    <property type="entry name" value="Arm-DNA-bind_4"/>
    <property type="match status" value="1"/>
</dbReference>
<dbReference type="InterPro" id="IPR050090">
    <property type="entry name" value="Tyrosine_recombinase_XerCD"/>
</dbReference>
<keyword evidence="4" id="KW-0233">DNA recombination</keyword>
<gene>
    <name evidence="8" type="ORF">CWO92_11005</name>
</gene>
<dbReference type="Gene3D" id="1.10.443.10">
    <property type="entry name" value="Intergrase catalytic core"/>
    <property type="match status" value="1"/>
</dbReference>
<comment type="caution">
    <text evidence="8">The sequence shown here is derived from an EMBL/GenBank/DDBJ whole genome shotgun (WGS) entry which is preliminary data.</text>
</comment>
<dbReference type="EMBL" id="PIQO01000007">
    <property type="protein sequence ID" value="PKR84895.1"/>
    <property type="molecule type" value="Genomic_DNA"/>
</dbReference>
<evidence type="ECO:0000313" key="9">
    <source>
        <dbReference type="Proteomes" id="UP000233440"/>
    </source>
</evidence>
<evidence type="ECO:0000259" key="7">
    <source>
        <dbReference type="PROSITE" id="PS51900"/>
    </source>
</evidence>
<evidence type="ECO:0000256" key="1">
    <source>
        <dbReference type="ARBA" id="ARBA00008857"/>
    </source>
</evidence>
<dbReference type="Proteomes" id="UP000233440">
    <property type="component" value="Unassembled WGS sequence"/>
</dbReference>
<dbReference type="GO" id="GO:0015074">
    <property type="term" value="P:DNA integration"/>
    <property type="evidence" value="ECO:0007669"/>
    <property type="project" value="UniProtKB-KW"/>
</dbReference>
<accession>A0A2N3LJY0</accession>
<dbReference type="PANTHER" id="PTHR30349:SF64">
    <property type="entry name" value="PROPHAGE INTEGRASE INTD-RELATED"/>
    <property type="match status" value="1"/>
</dbReference>
<evidence type="ECO:0000259" key="6">
    <source>
        <dbReference type="PROSITE" id="PS51898"/>
    </source>
</evidence>
<dbReference type="InterPro" id="IPR013762">
    <property type="entry name" value="Integrase-like_cat_sf"/>
</dbReference>
<keyword evidence="3 5" id="KW-0238">DNA-binding</keyword>
<feature type="domain" description="Tyr recombinase" evidence="6">
    <location>
        <begin position="171"/>
        <end position="368"/>
    </location>
</feature>
<evidence type="ECO:0000313" key="8">
    <source>
        <dbReference type="EMBL" id="PKR84895.1"/>
    </source>
</evidence>
<dbReference type="PROSITE" id="PS51898">
    <property type="entry name" value="TYR_RECOMBINASE"/>
    <property type="match status" value="1"/>
</dbReference>
<comment type="similarity">
    <text evidence="1">Belongs to the 'phage' integrase family.</text>
</comment>
<name>A0A2N3LJY0_9BACI</name>
<evidence type="ECO:0000256" key="3">
    <source>
        <dbReference type="ARBA" id="ARBA00023125"/>
    </source>
</evidence>
<dbReference type="RefSeq" id="WP_101354261.1">
    <property type="nucleotide sequence ID" value="NZ_PIQO01000007.1"/>
</dbReference>
<dbReference type="Pfam" id="PF14659">
    <property type="entry name" value="Phage_int_SAM_3"/>
    <property type="match status" value="1"/>
</dbReference>
<dbReference type="OrthoDB" id="9803188at2"/>
<dbReference type="GO" id="GO:0003677">
    <property type="term" value="F:DNA binding"/>
    <property type="evidence" value="ECO:0007669"/>
    <property type="project" value="UniProtKB-UniRule"/>
</dbReference>
<sequence>MQGGVRKRGDNWYYYFEAGKVNGKRKKIERKGGKSKKEAQIALRNAIAEFEQKGNPIVESNVSVADYFDYWFKNYVLINCKYNTQQYYRGIINNHIKPYFGSYKLKQITSKSLQEFLNKKFLDGFSKSSIANFNGVLQKAFRMAVDPYNFIKNNPASTIHIPKFDESVKDNKLKIISRDDFEKIIDRFPEGSSFYIPLQIAFHTGMRASEVCGLTWDYVDFEKRIIKVRQIIVLKGSTIEFGTPKTSSSNRDILIGETLFNILKKHKDNQEKNKQYYKEHYISSNFVCTKENGQVITMNTLKYLSRVVNYELCINFNFHSLRHTHATMLLESGANPKDVQKRLGHNRISTTLDTYTHVTETMEKSTIDLFEKFLKK</sequence>
<keyword evidence="2" id="KW-0229">DNA integration</keyword>
<dbReference type="InterPro" id="IPR010998">
    <property type="entry name" value="Integrase_recombinase_N"/>
</dbReference>
<dbReference type="InterPro" id="IPR044068">
    <property type="entry name" value="CB"/>
</dbReference>
<dbReference type="Gene3D" id="1.10.150.130">
    <property type="match status" value="1"/>
</dbReference>
<dbReference type="PANTHER" id="PTHR30349">
    <property type="entry name" value="PHAGE INTEGRASE-RELATED"/>
    <property type="match status" value="1"/>
</dbReference>
<dbReference type="InterPro" id="IPR011010">
    <property type="entry name" value="DNA_brk_join_enz"/>
</dbReference>
<dbReference type="SUPFAM" id="SSF56349">
    <property type="entry name" value="DNA breaking-rejoining enzymes"/>
    <property type="match status" value="1"/>
</dbReference>
<dbReference type="InterPro" id="IPR004107">
    <property type="entry name" value="Integrase_SAM-like_N"/>
</dbReference>
<dbReference type="PROSITE" id="PS51900">
    <property type="entry name" value="CB"/>
    <property type="match status" value="1"/>
</dbReference>
<dbReference type="GO" id="GO:0006310">
    <property type="term" value="P:DNA recombination"/>
    <property type="evidence" value="ECO:0007669"/>
    <property type="project" value="UniProtKB-KW"/>
</dbReference>
<feature type="domain" description="Core-binding (CB)" evidence="7">
    <location>
        <begin position="66"/>
        <end position="145"/>
    </location>
</feature>
<dbReference type="InterPro" id="IPR002104">
    <property type="entry name" value="Integrase_catalytic"/>
</dbReference>
<proteinExistence type="inferred from homology"/>
<protein>
    <submittedName>
        <fullName evidence="8">Site-specific integrase</fullName>
    </submittedName>
</protein>
<evidence type="ECO:0000256" key="2">
    <source>
        <dbReference type="ARBA" id="ARBA00022908"/>
    </source>
</evidence>
<dbReference type="Pfam" id="PF00589">
    <property type="entry name" value="Phage_integrase"/>
    <property type="match status" value="1"/>
</dbReference>
<keyword evidence="9" id="KW-1185">Reference proteome</keyword>
<organism evidence="8 9">
    <name type="scientific">Heyndrickxia camelliae</name>
    <dbReference type="NCBI Taxonomy" id="1707093"/>
    <lineage>
        <taxon>Bacteria</taxon>
        <taxon>Bacillati</taxon>
        <taxon>Bacillota</taxon>
        <taxon>Bacilli</taxon>
        <taxon>Bacillales</taxon>
        <taxon>Bacillaceae</taxon>
        <taxon>Heyndrickxia</taxon>
    </lineage>
</organism>
<dbReference type="InterPro" id="IPR028259">
    <property type="entry name" value="AP2-like_int_N"/>
</dbReference>
<dbReference type="AlphaFoldDB" id="A0A2N3LJY0"/>
<evidence type="ECO:0000256" key="4">
    <source>
        <dbReference type="ARBA" id="ARBA00023172"/>
    </source>
</evidence>